<gene>
    <name evidence="11" type="ORF">CW354_06915</name>
</gene>
<dbReference type="InterPro" id="IPR039793">
    <property type="entry name" value="UROS/Hem4"/>
</dbReference>
<protein>
    <recommendedName>
        <fullName evidence="7 9">Uroporphyrinogen-III synthase</fullName>
        <ecNumber evidence="3 9">4.2.1.75</ecNumber>
    </recommendedName>
</protein>
<comment type="caution">
    <text evidence="11">The sequence shown here is derived from an EMBL/GenBank/DDBJ whole genome shotgun (WGS) entry which is preliminary data.</text>
</comment>
<keyword evidence="5 9" id="KW-0627">Porphyrin biosynthesis</keyword>
<name>A0A2S7K6A9_9PROT</name>
<keyword evidence="12" id="KW-1185">Reference proteome</keyword>
<dbReference type="InterPro" id="IPR036108">
    <property type="entry name" value="4pyrrol_syn_uPrphyn_synt_sf"/>
</dbReference>
<dbReference type="AlphaFoldDB" id="A0A2S7K6A9"/>
<dbReference type="Pfam" id="PF02602">
    <property type="entry name" value="HEM4"/>
    <property type="match status" value="1"/>
</dbReference>
<comment type="catalytic activity">
    <reaction evidence="8 9">
        <text>hydroxymethylbilane = uroporphyrinogen III + H2O</text>
        <dbReference type="Rhea" id="RHEA:18965"/>
        <dbReference type="ChEBI" id="CHEBI:15377"/>
        <dbReference type="ChEBI" id="CHEBI:57308"/>
        <dbReference type="ChEBI" id="CHEBI:57845"/>
        <dbReference type="EC" id="4.2.1.75"/>
    </reaction>
</comment>
<comment type="pathway">
    <text evidence="1 9">Porphyrin-containing compound metabolism; protoporphyrin-IX biosynthesis; coproporphyrinogen-III from 5-aminolevulinate: step 3/4.</text>
</comment>
<proteinExistence type="inferred from homology"/>
<dbReference type="PANTHER" id="PTHR38042">
    <property type="entry name" value="UROPORPHYRINOGEN-III SYNTHASE, CHLOROPLASTIC"/>
    <property type="match status" value="1"/>
</dbReference>
<comment type="similarity">
    <text evidence="2 9">Belongs to the uroporphyrinogen-III synthase family.</text>
</comment>
<evidence type="ECO:0000256" key="5">
    <source>
        <dbReference type="ARBA" id="ARBA00023244"/>
    </source>
</evidence>
<evidence type="ECO:0000256" key="6">
    <source>
        <dbReference type="ARBA" id="ARBA00037589"/>
    </source>
</evidence>
<evidence type="ECO:0000313" key="11">
    <source>
        <dbReference type="EMBL" id="PQA88054.1"/>
    </source>
</evidence>
<dbReference type="Gene3D" id="3.40.50.10090">
    <property type="match status" value="2"/>
</dbReference>
<dbReference type="CDD" id="cd06578">
    <property type="entry name" value="HemD"/>
    <property type="match status" value="1"/>
</dbReference>
<evidence type="ECO:0000256" key="8">
    <source>
        <dbReference type="ARBA" id="ARBA00048617"/>
    </source>
</evidence>
<dbReference type="InterPro" id="IPR003754">
    <property type="entry name" value="4pyrrol_synth_uPrphyn_synth"/>
</dbReference>
<dbReference type="GO" id="GO:0006782">
    <property type="term" value="P:protoporphyrinogen IX biosynthetic process"/>
    <property type="evidence" value="ECO:0007669"/>
    <property type="project" value="UniProtKB-UniRule"/>
</dbReference>
<comment type="function">
    <text evidence="6 9">Catalyzes cyclization of the linear tetrapyrrole, hydroxymethylbilane, to the macrocyclic uroporphyrinogen III.</text>
</comment>
<dbReference type="EMBL" id="PJCH01000005">
    <property type="protein sequence ID" value="PQA88054.1"/>
    <property type="molecule type" value="Genomic_DNA"/>
</dbReference>
<evidence type="ECO:0000259" key="10">
    <source>
        <dbReference type="Pfam" id="PF02602"/>
    </source>
</evidence>
<evidence type="ECO:0000256" key="2">
    <source>
        <dbReference type="ARBA" id="ARBA00008133"/>
    </source>
</evidence>
<dbReference type="OrthoDB" id="7163809at2"/>
<organism evidence="11 12">
    <name type="scientific">Hyphococcus luteus</name>
    <dbReference type="NCBI Taxonomy" id="2058213"/>
    <lineage>
        <taxon>Bacteria</taxon>
        <taxon>Pseudomonadati</taxon>
        <taxon>Pseudomonadota</taxon>
        <taxon>Alphaproteobacteria</taxon>
        <taxon>Parvularculales</taxon>
        <taxon>Parvularculaceae</taxon>
        <taxon>Hyphococcus</taxon>
    </lineage>
</organism>
<dbReference type="EC" id="4.2.1.75" evidence="3 9"/>
<dbReference type="UniPathway" id="UPA00251">
    <property type="reaction ID" value="UER00320"/>
</dbReference>
<evidence type="ECO:0000256" key="9">
    <source>
        <dbReference type="RuleBase" id="RU366031"/>
    </source>
</evidence>
<dbReference type="PANTHER" id="PTHR38042:SF1">
    <property type="entry name" value="UROPORPHYRINOGEN-III SYNTHASE, CHLOROPLASTIC"/>
    <property type="match status" value="1"/>
</dbReference>
<feature type="domain" description="Tetrapyrrole biosynthesis uroporphyrinogen III synthase" evidence="10">
    <location>
        <begin position="25"/>
        <end position="238"/>
    </location>
</feature>
<evidence type="ECO:0000256" key="4">
    <source>
        <dbReference type="ARBA" id="ARBA00023239"/>
    </source>
</evidence>
<dbReference type="Proteomes" id="UP000239504">
    <property type="component" value="Unassembled WGS sequence"/>
</dbReference>
<keyword evidence="4 9" id="KW-0456">Lyase</keyword>
<evidence type="ECO:0000256" key="7">
    <source>
        <dbReference type="ARBA" id="ARBA00040167"/>
    </source>
</evidence>
<evidence type="ECO:0000313" key="12">
    <source>
        <dbReference type="Proteomes" id="UP000239504"/>
    </source>
</evidence>
<accession>A0A2S7K6A9</accession>
<dbReference type="GO" id="GO:0004852">
    <property type="term" value="F:uroporphyrinogen-III synthase activity"/>
    <property type="evidence" value="ECO:0007669"/>
    <property type="project" value="UniProtKB-UniRule"/>
</dbReference>
<dbReference type="SUPFAM" id="SSF69618">
    <property type="entry name" value="HemD-like"/>
    <property type="match status" value="1"/>
</dbReference>
<sequence>MFQEARPVTAPRVIVTRPEPDAGAFAGLCRAHGFEPIVSPVMAIEIEKTTPDLSGAGALAFTSANGVRAFAANSGARDLPVFAVGQATAEAAKAAGFADIHVAGGDVDSLAEHIASEKESAGTGVLHIAGEARAGDLVALLEKSGIPARRQTLYRAVPAEALDNAALAALNDEKADLWVSLFSPRTARLFVTLAERAGLAPALGRARAACLSEAVAEAAGTRWRSRHIAAERTAESLAALIAAQSQA</sequence>
<reference evidence="11 12" key="1">
    <citation type="submission" date="2017-12" db="EMBL/GenBank/DDBJ databases">
        <authorList>
            <person name="Hurst M.R.H."/>
        </authorList>
    </citation>
    <scope>NUCLEOTIDE SEQUENCE [LARGE SCALE GENOMIC DNA]</scope>
    <source>
        <strain evidence="11 12">SY-3-19</strain>
    </source>
</reference>
<evidence type="ECO:0000256" key="1">
    <source>
        <dbReference type="ARBA" id="ARBA00004772"/>
    </source>
</evidence>
<dbReference type="GO" id="GO:0006780">
    <property type="term" value="P:uroporphyrinogen III biosynthetic process"/>
    <property type="evidence" value="ECO:0007669"/>
    <property type="project" value="UniProtKB-UniRule"/>
</dbReference>
<evidence type="ECO:0000256" key="3">
    <source>
        <dbReference type="ARBA" id="ARBA00013109"/>
    </source>
</evidence>